<dbReference type="Proteomes" id="UP000663865">
    <property type="component" value="Unassembled WGS sequence"/>
</dbReference>
<dbReference type="AlphaFoldDB" id="A0A817W5K4"/>
<comment type="caution">
    <text evidence="1">The sequence shown here is derived from an EMBL/GenBank/DDBJ whole genome shotgun (WGS) entry which is preliminary data.</text>
</comment>
<dbReference type="EMBL" id="CAJNYV010000175">
    <property type="protein sequence ID" value="CAF3349762.1"/>
    <property type="molecule type" value="Genomic_DNA"/>
</dbReference>
<accession>A0A817W5K4</accession>
<protein>
    <submittedName>
        <fullName evidence="1">Uncharacterized protein</fullName>
    </submittedName>
</protein>
<proteinExistence type="predicted"/>
<organism evidence="1 2">
    <name type="scientific">Rotaria socialis</name>
    <dbReference type="NCBI Taxonomy" id="392032"/>
    <lineage>
        <taxon>Eukaryota</taxon>
        <taxon>Metazoa</taxon>
        <taxon>Spiralia</taxon>
        <taxon>Gnathifera</taxon>
        <taxon>Rotifera</taxon>
        <taxon>Eurotatoria</taxon>
        <taxon>Bdelloidea</taxon>
        <taxon>Philodinida</taxon>
        <taxon>Philodinidae</taxon>
        <taxon>Rotaria</taxon>
    </lineage>
</organism>
<evidence type="ECO:0000313" key="1">
    <source>
        <dbReference type="EMBL" id="CAF3349762.1"/>
    </source>
</evidence>
<sequence>MGMVSSSFLSAPEQTINESNYIYHQQFSTLHNTSNNDKMPVIVDVMSIGSSEPKKRTKVLRTSVVNYGPISVRKRHSVAPTLATGPAPASLRHHEHDIQPKLEPWIPFHYYCADPSDQRRPPSPQ</sequence>
<name>A0A817W5K4_9BILA</name>
<reference evidence="1" key="1">
    <citation type="submission" date="2021-02" db="EMBL/GenBank/DDBJ databases">
        <authorList>
            <person name="Nowell W R."/>
        </authorList>
    </citation>
    <scope>NUCLEOTIDE SEQUENCE</scope>
</reference>
<gene>
    <name evidence="1" type="ORF">KIK155_LOCUS3490</name>
</gene>
<evidence type="ECO:0000313" key="2">
    <source>
        <dbReference type="Proteomes" id="UP000663865"/>
    </source>
</evidence>